<dbReference type="HOGENOM" id="CLU_865384_0_0_9"/>
<proteinExistence type="predicted"/>
<protein>
    <submittedName>
        <fullName evidence="1">Uncharacterized protein</fullName>
    </submittedName>
</protein>
<gene>
    <name evidence="1" type="ORF">JMA_42040</name>
</gene>
<dbReference type="BioCyc" id="JESP1508404:G14D9-13488-MONOMER"/>
<name>A0A0B5ATW7_9BACL</name>
<geneLocation type="plasmid" evidence="2"/>
<keyword evidence="2" id="KW-1185">Reference proteome</keyword>
<dbReference type="AlphaFoldDB" id="A0A0B5ATW7"/>
<evidence type="ECO:0000313" key="1">
    <source>
        <dbReference type="EMBL" id="AJD93521.1"/>
    </source>
</evidence>
<dbReference type="Proteomes" id="UP000031449">
    <property type="component" value="Plasmid unnamed"/>
</dbReference>
<dbReference type="EMBL" id="CP009417">
    <property type="protein sequence ID" value="AJD93521.1"/>
    <property type="molecule type" value="Genomic_DNA"/>
</dbReference>
<organism evidence="1 2">
    <name type="scientific">Jeotgalibacillus malaysiensis</name>
    <dbReference type="NCBI Taxonomy" id="1508404"/>
    <lineage>
        <taxon>Bacteria</taxon>
        <taxon>Bacillati</taxon>
        <taxon>Bacillota</taxon>
        <taxon>Bacilli</taxon>
        <taxon>Bacillales</taxon>
        <taxon>Caryophanaceae</taxon>
        <taxon>Jeotgalibacillus</taxon>
    </lineage>
</organism>
<dbReference type="KEGG" id="jeo:JMA_42040"/>
<keyword evidence="1" id="KW-0614">Plasmid</keyword>
<reference evidence="1 2" key="1">
    <citation type="submission" date="2014-08" db="EMBL/GenBank/DDBJ databases">
        <title>Complete genome of a marine bacteria Jeotgalibacillus malaysiensis.</title>
        <authorList>
            <person name="Yaakop A.S."/>
            <person name="Chan K.-G."/>
            <person name="Goh K.M."/>
        </authorList>
    </citation>
    <scope>NUCLEOTIDE SEQUENCE [LARGE SCALE GENOMIC DNA]</scope>
    <source>
        <strain evidence="1 2">D5</strain>
        <plasmid evidence="2">Plasmid</plasmid>
    </source>
</reference>
<sequence>MGSFNASCMVTGIEVDGDETVFFLPFIQNHLSYKENRKLDFEARPQALLKDTNYLFAPYLLPIKGRYNSYGVLDSIEEDENTKMIERHFGVPIEAFVEIAMCSRNFGSNYSELSCRFLEEKVLEKQKHYLTQFGEILDVLGFSTEVDGDVVTSSHPKCSFTLKINPDELASSSYSKYTVRYKDGREEKRHDNYNEELFALAIQEDNYFLGVQEEKQEIVRELYGISGAFVHIPIYEALSSHISNNVVKLNSLEFYKGENKERFNTEIDKLNAFMENLNKSNRILQLSKYVSETDSDERAKFHLGLLAVIGNEIKKLDGGIR</sequence>
<accession>A0A0B5ATW7</accession>
<evidence type="ECO:0000313" key="2">
    <source>
        <dbReference type="Proteomes" id="UP000031449"/>
    </source>
</evidence>
<dbReference type="OrthoDB" id="10020740at2"/>